<evidence type="ECO:0000256" key="18">
    <source>
        <dbReference type="PIRSR" id="PIRSR006135-1"/>
    </source>
</evidence>
<dbReference type="EC" id="2.7.1.156" evidence="8"/>
<evidence type="ECO:0000256" key="16">
    <source>
        <dbReference type="ARBA" id="ARBA00029570"/>
    </source>
</evidence>
<gene>
    <name evidence="20" type="ORF">MINT15_08090</name>
</gene>
<evidence type="ECO:0000256" key="6">
    <source>
        <dbReference type="ARBA" id="ARBA00005159"/>
    </source>
</evidence>
<keyword evidence="15 19" id="KW-0342">GTP-binding</keyword>
<dbReference type="GO" id="GO:0005524">
    <property type="term" value="F:ATP binding"/>
    <property type="evidence" value="ECO:0007669"/>
    <property type="project" value="UniProtKB-KW"/>
</dbReference>
<dbReference type="Gene3D" id="3.40.50.300">
    <property type="entry name" value="P-loop containing nucleotide triphosphate hydrolases"/>
    <property type="match status" value="1"/>
</dbReference>
<dbReference type="PIRSF" id="PIRSF006135">
    <property type="entry name" value="CobU"/>
    <property type="match status" value="1"/>
</dbReference>
<evidence type="ECO:0000256" key="12">
    <source>
        <dbReference type="ARBA" id="ARBA00022741"/>
    </source>
</evidence>
<keyword evidence="13 20" id="KW-0418">Kinase</keyword>
<comment type="catalytic activity">
    <reaction evidence="2">
        <text>adenosylcob(III)inamide phosphate + GTP + H(+) = adenosylcob(III)inamide-GDP + diphosphate</text>
        <dbReference type="Rhea" id="RHEA:22712"/>
        <dbReference type="ChEBI" id="CHEBI:15378"/>
        <dbReference type="ChEBI" id="CHEBI:33019"/>
        <dbReference type="ChEBI" id="CHEBI:37565"/>
        <dbReference type="ChEBI" id="CHEBI:58502"/>
        <dbReference type="ChEBI" id="CHEBI:60487"/>
        <dbReference type="EC" id="2.7.7.62"/>
    </reaction>
</comment>
<dbReference type="PANTHER" id="PTHR34848">
    <property type="match status" value="1"/>
</dbReference>
<dbReference type="GO" id="GO:0009236">
    <property type="term" value="P:cobalamin biosynthetic process"/>
    <property type="evidence" value="ECO:0007669"/>
    <property type="project" value="UniProtKB-UniPathway"/>
</dbReference>
<reference evidence="20 21" key="1">
    <citation type="submission" date="2014-10" db="EMBL/GenBank/DDBJ databases">
        <title>Genome sequence of Micropolyspora internatus JCM3315.</title>
        <authorList>
            <person name="Shin S.-K."/>
            <person name="Yi H."/>
        </authorList>
    </citation>
    <scope>NUCLEOTIDE SEQUENCE [LARGE SCALE GENOMIC DNA]</scope>
    <source>
        <strain evidence="20 21">JCM 3315</strain>
    </source>
</reference>
<evidence type="ECO:0000256" key="3">
    <source>
        <dbReference type="ARBA" id="ARBA00001522"/>
    </source>
</evidence>
<feature type="binding site" evidence="19">
    <location>
        <begin position="85"/>
        <end position="88"/>
    </location>
    <ligand>
        <name>GTP</name>
        <dbReference type="ChEBI" id="CHEBI:37565"/>
    </ligand>
</feature>
<comment type="similarity">
    <text evidence="7">Belongs to the CobU/CobP family.</text>
</comment>
<evidence type="ECO:0000313" key="20">
    <source>
        <dbReference type="EMBL" id="KHF45592.1"/>
    </source>
</evidence>
<protein>
    <recommendedName>
        <fullName evidence="16">Adenosylcobinamide kinase</fullName>
        <ecNumber evidence="8">2.7.1.156</ecNumber>
        <ecNumber evidence="9">2.7.7.62</ecNumber>
    </recommendedName>
    <alternativeName>
        <fullName evidence="17">Adenosylcobinamide-phosphate guanylyltransferase</fullName>
    </alternativeName>
</protein>
<dbReference type="InterPro" id="IPR003203">
    <property type="entry name" value="CobU/CobP"/>
</dbReference>
<dbReference type="OMA" id="NELGMGI"/>
<evidence type="ECO:0000256" key="2">
    <source>
        <dbReference type="ARBA" id="ARBA00000711"/>
    </source>
</evidence>
<evidence type="ECO:0000256" key="4">
    <source>
        <dbReference type="ARBA" id="ARBA00003889"/>
    </source>
</evidence>
<dbReference type="InterPro" id="IPR027417">
    <property type="entry name" value="P-loop_NTPase"/>
</dbReference>
<dbReference type="Proteomes" id="UP000030848">
    <property type="component" value="Unassembled WGS sequence"/>
</dbReference>
<comment type="catalytic activity">
    <reaction evidence="3">
        <text>adenosylcob(III)inamide + GTP = adenosylcob(III)inamide phosphate + GDP + H(+)</text>
        <dbReference type="Rhea" id="RHEA:15765"/>
        <dbReference type="ChEBI" id="CHEBI:2480"/>
        <dbReference type="ChEBI" id="CHEBI:15378"/>
        <dbReference type="ChEBI" id="CHEBI:37565"/>
        <dbReference type="ChEBI" id="CHEBI:58189"/>
        <dbReference type="ChEBI" id="CHEBI:58502"/>
        <dbReference type="EC" id="2.7.1.156"/>
    </reaction>
</comment>
<dbReference type="GO" id="GO:0008820">
    <property type="term" value="F:cobinamide phosphate guanylyltransferase activity"/>
    <property type="evidence" value="ECO:0007669"/>
    <property type="project" value="UniProtKB-EC"/>
</dbReference>
<feature type="binding site" evidence="19">
    <location>
        <begin position="65"/>
        <end position="67"/>
    </location>
    <ligand>
        <name>GTP</name>
        <dbReference type="ChEBI" id="CHEBI:37565"/>
    </ligand>
</feature>
<name>A0A837DE47_9PSEU</name>
<evidence type="ECO:0000256" key="9">
    <source>
        <dbReference type="ARBA" id="ARBA00012523"/>
    </source>
</evidence>
<dbReference type="AlphaFoldDB" id="A0A837DE47"/>
<dbReference type="Pfam" id="PF02283">
    <property type="entry name" value="CobU"/>
    <property type="match status" value="1"/>
</dbReference>
<dbReference type="EC" id="2.7.7.62" evidence="9"/>
<feature type="active site" description="GMP-histidine intermediate" evidence="18">
    <location>
        <position position="84"/>
    </location>
</feature>
<proteinExistence type="inferred from homology"/>
<evidence type="ECO:0000313" key="21">
    <source>
        <dbReference type="Proteomes" id="UP000030848"/>
    </source>
</evidence>
<evidence type="ECO:0000256" key="5">
    <source>
        <dbReference type="ARBA" id="ARBA00004692"/>
    </source>
</evidence>
<comment type="pathway">
    <text evidence="6">Cofactor biosynthesis; adenosylcobalamin biosynthesis; adenosylcobalamin from cob(II)yrinate a,c-diamide: step 5/7.</text>
</comment>
<evidence type="ECO:0000256" key="1">
    <source>
        <dbReference type="ARBA" id="ARBA00000312"/>
    </source>
</evidence>
<dbReference type="GO" id="GO:0043752">
    <property type="term" value="F:adenosylcobinamide kinase activity"/>
    <property type="evidence" value="ECO:0007669"/>
    <property type="project" value="UniProtKB-EC"/>
</dbReference>
<organism evidence="20 21">
    <name type="scientific">Saccharomonospora viridis</name>
    <dbReference type="NCBI Taxonomy" id="1852"/>
    <lineage>
        <taxon>Bacteria</taxon>
        <taxon>Bacillati</taxon>
        <taxon>Actinomycetota</taxon>
        <taxon>Actinomycetes</taxon>
        <taxon>Pseudonocardiales</taxon>
        <taxon>Pseudonocardiaceae</taxon>
        <taxon>Saccharomonospora</taxon>
    </lineage>
</organism>
<dbReference type="GO" id="GO:0005525">
    <property type="term" value="F:GTP binding"/>
    <property type="evidence" value="ECO:0007669"/>
    <property type="project" value="UniProtKB-KW"/>
</dbReference>
<evidence type="ECO:0000256" key="13">
    <source>
        <dbReference type="ARBA" id="ARBA00022777"/>
    </source>
</evidence>
<dbReference type="SUPFAM" id="SSF52540">
    <property type="entry name" value="P-loop containing nucleoside triphosphate hydrolases"/>
    <property type="match status" value="1"/>
</dbReference>
<feature type="binding site" evidence="19">
    <location>
        <begin position="41"/>
        <end position="48"/>
    </location>
    <ligand>
        <name>GTP</name>
        <dbReference type="ChEBI" id="CHEBI:37565"/>
    </ligand>
</feature>
<keyword evidence="12 19" id="KW-0547">Nucleotide-binding</keyword>
<dbReference type="EMBL" id="JRZE01000002">
    <property type="protein sequence ID" value="KHF45592.1"/>
    <property type="molecule type" value="Genomic_DNA"/>
</dbReference>
<comment type="catalytic activity">
    <reaction evidence="1">
        <text>adenosylcob(III)inamide + ATP = adenosylcob(III)inamide phosphate + ADP + H(+)</text>
        <dbReference type="Rhea" id="RHEA:15769"/>
        <dbReference type="ChEBI" id="CHEBI:2480"/>
        <dbReference type="ChEBI" id="CHEBI:15378"/>
        <dbReference type="ChEBI" id="CHEBI:30616"/>
        <dbReference type="ChEBI" id="CHEBI:58502"/>
        <dbReference type="ChEBI" id="CHEBI:456216"/>
        <dbReference type="EC" id="2.7.1.156"/>
    </reaction>
</comment>
<comment type="function">
    <text evidence="4">Catalyzes ATP-dependent phosphorylation of adenosylcobinamide and addition of GMP to adenosylcobinamide phosphate.</text>
</comment>
<keyword evidence="10" id="KW-0169">Cobalamin biosynthesis</keyword>
<dbReference type="PANTHER" id="PTHR34848:SF1">
    <property type="entry name" value="BIFUNCTIONAL ADENOSYLCOBALAMIN BIOSYNTHESIS PROTEIN COBU"/>
    <property type="match status" value="1"/>
</dbReference>
<evidence type="ECO:0000256" key="7">
    <source>
        <dbReference type="ARBA" id="ARBA00007490"/>
    </source>
</evidence>
<comment type="pathway">
    <text evidence="5">Cofactor biosynthesis; adenosylcobalamin biosynthesis; adenosylcobalamin from cob(II)yrinate a,c-diamide: step 6/7.</text>
</comment>
<evidence type="ECO:0000256" key="14">
    <source>
        <dbReference type="ARBA" id="ARBA00022840"/>
    </source>
</evidence>
<feature type="binding site" evidence="19">
    <location>
        <position position="96"/>
    </location>
    <ligand>
        <name>GTP</name>
        <dbReference type="ChEBI" id="CHEBI:37565"/>
    </ligand>
</feature>
<dbReference type="RefSeq" id="WP_012796343.1">
    <property type="nucleotide sequence ID" value="NZ_CALJZO010000070.1"/>
</dbReference>
<sequence>MMNEPRRRVTEFVANRLEVGAALLRSYGRRARGGGRTLVLGGVRSGKSRHAEELMSGYRYVTYVAGSAPPTGDDPEWAARVAAHRARRPAHWRTIETLDIAGTLRQVTSPVLIDCLGTWLARVLGEVGAWEQRPGWQRAVDERLQDFVDAWQTTTVPVVAVSNEVGSGVVPATHSGRVFRDVLGALNTAVAAGADSVRLVVAGRVVHL</sequence>
<evidence type="ECO:0000256" key="17">
    <source>
        <dbReference type="ARBA" id="ARBA00030571"/>
    </source>
</evidence>
<keyword evidence="11" id="KW-0808">Transferase</keyword>
<accession>A0A837DE47</accession>
<dbReference type="OrthoDB" id="9788370at2"/>
<evidence type="ECO:0000256" key="15">
    <source>
        <dbReference type="ARBA" id="ARBA00023134"/>
    </source>
</evidence>
<keyword evidence="14" id="KW-0067">ATP-binding</keyword>
<evidence type="ECO:0000256" key="19">
    <source>
        <dbReference type="PIRSR" id="PIRSR006135-2"/>
    </source>
</evidence>
<feature type="binding site" evidence="19">
    <location>
        <position position="114"/>
    </location>
    <ligand>
        <name>GTP</name>
        <dbReference type="ChEBI" id="CHEBI:37565"/>
    </ligand>
</feature>
<dbReference type="UniPathway" id="UPA00148">
    <property type="reaction ID" value="UER00236"/>
</dbReference>
<comment type="caution">
    <text evidence="20">The sequence shown here is derived from an EMBL/GenBank/DDBJ whole genome shotgun (WGS) entry which is preliminary data.</text>
</comment>
<evidence type="ECO:0000256" key="11">
    <source>
        <dbReference type="ARBA" id="ARBA00022679"/>
    </source>
</evidence>
<evidence type="ECO:0000256" key="8">
    <source>
        <dbReference type="ARBA" id="ARBA00012016"/>
    </source>
</evidence>
<evidence type="ECO:0000256" key="10">
    <source>
        <dbReference type="ARBA" id="ARBA00022573"/>
    </source>
</evidence>